<evidence type="ECO:0000313" key="2">
    <source>
        <dbReference type="Proteomes" id="UP000677082"/>
    </source>
</evidence>
<dbReference type="EMBL" id="BOQN01000124">
    <property type="protein sequence ID" value="GIM96682.1"/>
    <property type="molecule type" value="Genomic_DNA"/>
</dbReference>
<name>A0A919WAL1_9ACTN</name>
<evidence type="ECO:0000313" key="1">
    <source>
        <dbReference type="EMBL" id="GIM96682.1"/>
    </source>
</evidence>
<dbReference type="Proteomes" id="UP000677082">
    <property type="component" value="Unassembled WGS sequence"/>
</dbReference>
<gene>
    <name evidence="1" type="ORF">Ato02nite_084750</name>
</gene>
<comment type="caution">
    <text evidence="1">The sequence shown here is derived from an EMBL/GenBank/DDBJ whole genome shotgun (WGS) entry which is preliminary data.</text>
</comment>
<keyword evidence="2" id="KW-1185">Reference proteome</keyword>
<reference evidence="1 2" key="1">
    <citation type="submission" date="2021-03" db="EMBL/GenBank/DDBJ databases">
        <title>Whole genome shotgun sequence of Actinoplanes toevensis NBRC 105298.</title>
        <authorList>
            <person name="Komaki H."/>
            <person name="Tamura T."/>
        </authorList>
    </citation>
    <scope>NUCLEOTIDE SEQUENCE [LARGE SCALE GENOMIC DNA]</scope>
    <source>
        <strain evidence="1 2">NBRC 105298</strain>
    </source>
</reference>
<sequence>MYQRRDLVHAYLGAQQRSFGGYYAESPTFNGALKAHYLSLLDGLQRLFGVILDGDLGANPKPALLMLFRSTADSLLTLRTPWSGFLEAGLIHRNLEEAGEWGVRVTRAGERINAALTDAREGHLDMLDALVAAMLGDRADLTITEADVRAAGIDILAEPNPTEYPLFDA</sequence>
<proteinExistence type="predicted"/>
<organism evidence="1 2">
    <name type="scientific">Paractinoplanes toevensis</name>
    <dbReference type="NCBI Taxonomy" id="571911"/>
    <lineage>
        <taxon>Bacteria</taxon>
        <taxon>Bacillati</taxon>
        <taxon>Actinomycetota</taxon>
        <taxon>Actinomycetes</taxon>
        <taxon>Micromonosporales</taxon>
        <taxon>Micromonosporaceae</taxon>
        <taxon>Paractinoplanes</taxon>
    </lineage>
</organism>
<accession>A0A919WAL1</accession>
<protein>
    <submittedName>
        <fullName evidence="1">Uncharacterized protein</fullName>
    </submittedName>
</protein>
<dbReference type="AlphaFoldDB" id="A0A919WAL1"/>